<sequence>MIRLEIDGDKVLQLVRLGRCQSYKSNRHPLIPTKTSDVVSSKLDKRKSIITVIEKKKTRTEKKLKKKDPWTWSCVRSQYDLTKKKKKECLTWSRVKRWSSQYYLTAEEEEQQK</sequence>
<organism evidence="1 2">
    <name type="scientific">Olea europaea subsp. europaea</name>
    <dbReference type="NCBI Taxonomy" id="158383"/>
    <lineage>
        <taxon>Eukaryota</taxon>
        <taxon>Viridiplantae</taxon>
        <taxon>Streptophyta</taxon>
        <taxon>Embryophyta</taxon>
        <taxon>Tracheophyta</taxon>
        <taxon>Spermatophyta</taxon>
        <taxon>Magnoliopsida</taxon>
        <taxon>eudicotyledons</taxon>
        <taxon>Gunneridae</taxon>
        <taxon>Pentapetalae</taxon>
        <taxon>asterids</taxon>
        <taxon>lamiids</taxon>
        <taxon>Lamiales</taxon>
        <taxon>Oleaceae</taxon>
        <taxon>Oleeae</taxon>
        <taxon>Olea</taxon>
    </lineage>
</organism>
<dbReference type="Gramene" id="OE9A059033T1">
    <property type="protein sequence ID" value="OE9A059033C1"/>
    <property type="gene ID" value="OE9A059033"/>
</dbReference>
<proteinExistence type="predicted"/>
<accession>A0A8S0U890</accession>
<dbReference type="Proteomes" id="UP000594638">
    <property type="component" value="Unassembled WGS sequence"/>
</dbReference>
<dbReference type="AlphaFoldDB" id="A0A8S0U890"/>
<name>A0A8S0U890_OLEEU</name>
<protein>
    <submittedName>
        <fullName evidence="1">Uncharacterized protein</fullName>
    </submittedName>
</protein>
<dbReference type="EMBL" id="CACTIH010007490">
    <property type="protein sequence ID" value="CAA3014478.1"/>
    <property type="molecule type" value="Genomic_DNA"/>
</dbReference>
<evidence type="ECO:0000313" key="2">
    <source>
        <dbReference type="Proteomes" id="UP000594638"/>
    </source>
</evidence>
<evidence type="ECO:0000313" key="1">
    <source>
        <dbReference type="EMBL" id="CAA3014478.1"/>
    </source>
</evidence>
<reference evidence="1 2" key="1">
    <citation type="submission" date="2019-12" db="EMBL/GenBank/DDBJ databases">
        <authorList>
            <person name="Alioto T."/>
            <person name="Alioto T."/>
            <person name="Gomez Garrido J."/>
        </authorList>
    </citation>
    <scope>NUCLEOTIDE SEQUENCE [LARGE SCALE GENOMIC DNA]</scope>
</reference>
<comment type="caution">
    <text evidence="1">The sequence shown here is derived from an EMBL/GenBank/DDBJ whole genome shotgun (WGS) entry which is preliminary data.</text>
</comment>
<keyword evidence="2" id="KW-1185">Reference proteome</keyword>
<gene>
    <name evidence="1" type="ORF">OLEA9_A059033</name>
</gene>